<keyword evidence="1" id="KW-1133">Transmembrane helix</keyword>
<dbReference type="AlphaFoldDB" id="A0A0G2HL69"/>
<evidence type="ECO:0000313" key="2">
    <source>
        <dbReference type="EMBL" id="KKZ11653.1"/>
    </source>
</evidence>
<accession>A0A0G2HL69</accession>
<gene>
    <name evidence="2" type="ORF">TE42_07390</name>
</gene>
<comment type="caution">
    <text evidence="2">The sequence shown here is derived from an EMBL/GenBank/DDBJ whole genome shotgun (WGS) entry which is preliminary data.</text>
</comment>
<keyword evidence="1" id="KW-0812">Transmembrane</keyword>
<proteinExistence type="predicted"/>
<dbReference type="EMBL" id="JXQG01000045">
    <property type="protein sequence ID" value="KKZ11653.1"/>
    <property type="molecule type" value="Genomic_DNA"/>
</dbReference>
<name>A0A0G2HL69_9SYNE</name>
<dbReference type="Proteomes" id="UP000035067">
    <property type="component" value="Unassembled WGS sequence"/>
</dbReference>
<evidence type="ECO:0000313" key="3">
    <source>
        <dbReference type="Proteomes" id="UP000035067"/>
    </source>
</evidence>
<evidence type="ECO:0000256" key="1">
    <source>
        <dbReference type="SAM" id="Phobius"/>
    </source>
</evidence>
<sequence>MKFSRHWQAKLDRVDTDKQSLLSGDRRLFEVSSFGTAAILLTIALGAVGAVRAENECGRPEGGAPIVCSTATYDAARDGNILYRITGADGENIVIRFLAGLSIRYDRDNSDDDLPLFPGGSGILSEQPLYSAARIETDGDYMGNISLSSSANVISNGRGISIAHNRKSGALHTEISGGSFSIESTWSLPHAIHSYRGAGYDTDQELSGNHDLVVRNVSIDNNISPDEEWAWSSGIVGFQGGEGDLNVAVQDSAISSNGRWTSDIANIHDGNGNINVDIQESK</sequence>
<evidence type="ECO:0008006" key="4">
    <source>
        <dbReference type="Google" id="ProtNLM"/>
    </source>
</evidence>
<organism evidence="2 3">
    <name type="scientific">Candidatus Synechococcus spongiarum SP3</name>
    <dbReference type="NCBI Taxonomy" id="1604020"/>
    <lineage>
        <taxon>Bacteria</taxon>
        <taxon>Bacillati</taxon>
        <taxon>Cyanobacteriota</taxon>
        <taxon>Cyanophyceae</taxon>
        <taxon>Synechococcales</taxon>
        <taxon>Synechococcaceae</taxon>
        <taxon>Synechococcus</taxon>
    </lineage>
</organism>
<keyword evidence="1" id="KW-0472">Membrane</keyword>
<dbReference type="PATRIC" id="fig|1604020.3.peg.1367"/>
<feature type="transmembrane region" description="Helical" evidence="1">
    <location>
        <begin position="28"/>
        <end position="51"/>
    </location>
</feature>
<protein>
    <recommendedName>
        <fullName evidence="4">Right handed beta helix domain-containing protein</fullName>
    </recommendedName>
</protein>
<reference evidence="2 3" key="1">
    <citation type="submission" date="2015-01" db="EMBL/GenBank/DDBJ databases">
        <title>Lifestyle Evolution in Cyanobacterial Symbionts of Sponges.</title>
        <authorList>
            <person name="Burgsdorf I."/>
            <person name="Slaby B.M."/>
            <person name="Handley K.M."/>
            <person name="Haber M."/>
            <person name="Blom J."/>
            <person name="Marshall C.W."/>
            <person name="Gilbert J.A."/>
            <person name="Hentschel U."/>
            <person name="Steindler L."/>
        </authorList>
    </citation>
    <scope>NUCLEOTIDE SEQUENCE [LARGE SCALE GENOMIC DNA]</scope>
    <source>
        <strain evidence="2">SP3</strain>
    </source>
</reference>